<keyword evidence="1 2" id="KW-0175">Coiled coil</keyword>
<feature type="coiled-coil region" evidence="2">
    <location>
        <begin position="250"/>
        <end position="280"/>
    </location>
</feature>
<evidence type="ECO:0000313" key="4">
    <source>
        <dbReference type="EMBL" id="KAL2726623.1"/>
    </source>
</evidence>
<feature type="coiled-coil region" evidence="2">
    <location>
        <begin position="313"/>
        <end position="380"/>
    </location>
</feature>
<dbReference type="Proteomes" id="UP001607302">
    <property type="component" value="Unassembled WGS sequence"/>
</dbReference>
<evidence type="ECO:0000256" key="2">
    <source>
        <dbReference type="SAM" id="Coils"/>
    </source>
</evidence>
<keyword evidence="5" id="KW-1185">Reference proteome</keyword>
<evidence type="ECO:0000256" key="1">
    <source>
        <dbReference type="ARBA" id="ARBA00023054"/>
    </source>
</evidence>
<feature type="domain" description="Trichohyalin-plectin-homology" evidence="3">
    <location>
        <begin position="146"/>
        <end position="414"/>
    </location>
</feature>
<gene>
    <name evidence="4" type="ORF">V1478_006901</name>
</gene>
<dbReference type="EMBL" id="JAUDFV010000133">
    <property type="protein sequence ID" value="KAL2726623.1"/>
    <property type="molecule type" value="Genomic_DNA"/>
</dbReference>
<dbReference type="InterPro" id="IPR043597">
    <property type="entry name" value="TPH_dom"/>
</dbReference>
<accession>A0ABD2B1N4</accession>
<proteinExistence type="predicted"/>
<protein>
    <submittedName>
        <fullName evidence="4">Meiosis-specific nuclear structural protein 1-like</fullName>
    </submittedName>
</protein>
<evidence type="ECO:0000313" key="5">
    <source>
        <dbReference type="Proteomes" id="UP001607302"/>
    </source>
</evidence>
<dbReference type="AlphaFoldDB" id="A0ABD2B1N4"/>
<sequence>MQMRENLELLEKMKMMKDAREDEIQLQRAKIMEKGDIVRSVQQLHLKRLEAEEKERLACFEKTRDLRNRRIERAYKLAQELARLKSKEARELRDSKCKKKLSPSPTACFIVDLQSRLLEEKIHKDAQSFEMIQRCYFDETLNKMLLAKLEEDKRLYCADLQNQIIEKRRILRELDEEKQRDRKIMEQTMDAIRAEDIRKEERKKEIQICLQAEKEASLEARKIWRDIKKDTISKENKKMADIMVEKEVEYKRQMEKKVKIKKEKEKKRKENKDISAMREATTEKIARKMLDDEIKMTEKEAICSELYLEKKKIKEIEESLRSALEKRLQAKEILDEMTQHRIAEIERKAKERETEITLARDLYEKQLQLEQKDKQKLEEKRRKNNQYGDDLKKIIMNNRIEYAMELLKKQKEIQDDECVKKS</sequence>
<comment type="caution">
    <text evidence="4">The sequence shown here is derived from an EMBL/GenBank/DDBJ whole genome shotgun (WGS) entry which is preliminary data.</text>
</comment>
<name>A0ABD2B1N4_VESSQ</name>
<dbReference type="Pfam" id="PF13868">
    <property type="entry name" value="TPH"/>
    <property type="match status" value="1"/>
</dbReference>
<reference evidence="4 5" key="1">
    <citation type="journal article" date="2024" name="Ann. Entomol. Soc. Am.">
        <title>Genomic analyses of the southern and eastern yellowjacket wasps (Hymenoptera: Vespidae) reveal evolutionary signatures of social life.</title>
        <authorList>
            <person name="Catto M.A."/>
            <person name="Caine P.B."/>
            <person name="Orr S.E."/>
            <person name="Hunt B.G."/>
            <person name="Goodisman M.A.D."/>
        </authorList>
    </citation>
    <scope>NUCLEOTIDE SEQUENCE [LARGE SCALE GENOMIC DNA]</scope>
    <source>
        <strain evidence="4">233</strain>
        <tissue evidence="4">Head and thorax</tissue>
    </source>
</reference>
<organism evidence="4 5">
    <name type="scientific">Vespula squamosa</name>
    <name type="common">Southern yellow jacket</name>
    <name type="synonym">Wasp</name>
    <dbReference type="NCBI Taxonomy" id="30214"/>
    <lineage>
        <taxon>Eukaryota</taxon>
        <taxon>Metazoa</taxon>
        <taxon>Ecdysozoa</taxon>
        <taxon>Arthropoda</taxon>
        <taxon>Hexapoda</taxon>
        <taxon>Insecta</taxon>
        <taxon>Pterygota</taxon>
        <taxon>Neoptera</taxon>
        <taxon>Endopterygota</taxon>
        <taxon>Hymenoptera</taxon>
        <taxon>Apocrita</taxon>
        <taxon>Aculeata</taxon>
        <taxon>Vespoidea</taxon>
        <taxon>Vespidae</taxon>
        <taxon>Vespinae</taxon>
        <taxon>Vespula</taxon>
    </lineage>
</organism>
<evidence type="ECO:0000259" key="3">
    <source>
        <dbReference type="Pfam" id="PF13868"/>
    </source>
</evidence>